<dbReference type="OrthoDB" id="3213216at2"/>
<keyword evidence="3" id="KW-1185">Reference proteome</keyword>
<protein>
    <submittedName>
        <fullName evidence="2">Mycothiol maleylpyruvate isomerase N-terminal domain-containing protein</fullName>
    </submittedName>
</protein>
<keyword evidence="2" id="KW-0670">Pyruvate</keyword>
<dbReference type="Pfam" id="PF11716">
    <property type="entry name" value="MDMPI_N"/>
    <property type="match status" value="1"/>
</dbReference>
<dbReference type="GO" id="GO:0046872">
    <property type="term" value="F:metal ion binding"/>
    <property type="evidence" value="ECO:0007669"/>
    <property type="project" value="InterPro"/>
</dbReference>
<dbReference type="STRING" id="1198245.SAMN05444858_13712"/>
<proteinExistence type="predicted"/>
<dbReference type="GO" id="GO:0016853">
    <property type="term" value="F:isomerase activity"/>
    <property type="evidence" value="ECO:0007669"/>
    <property type="project" value="UniProtKB-KW"/>
</dbReference>
<keyword evidence="2" id="KW-0413">Isomerase</keyword>
<dbReference type="EMBL" id="FTNF01000037">
    <property type="protein sequence ID" value="SIS00016.1"/>
    <property type="molecule type" value="Genomic_DNA"/>
</dbReference>
<reference evidence="2 3" key="1">
    <citation type="submission" date="2017-01" db="EMBL/GenBank/DDBJ databases">
        <authorList>
            <person name="Mah S.A."/>
            <person name="Swanson W.J."/>
            <person name="Moy G.W."/>
            <person name="Vacquier V.D."/>
        </authorList>
    </citation>
    <scope>NUCLEOTIDE SEQUENCE [LARGE SCALE GENOMIC DNA]</scope>
    <source>
        <strain evidence="2 3">DSM 45758</strain>
    </source>
</reference>
<evidence type="ECO:0000259" key="1">
    <source>
        <dbReference type="Pfam" id="PF11716"/>
    </source>
</evidence>
<sequence>MAAIRTAYLTAARSAVRLLDDPAVAERWGRPSALAEFGVAGLAGHLASQVFQVETMLAEPVPPGDPIELLEHYARGSWLGASVDDDVNVGIRRVGESLAQEGPDALVARTTEAVERLTGALTREPAERVVHLARGPWSLTLDDFLTTRLMELAVHSDDLAVSVGVATPELPADAIEPVLSLLARLAVRRHGQPAVLRALARAERAPDRINAI</sequence>
<dbReference type="SUPFAM" id="SSF109854">
    <property type="entry name" value="DinB/YfiT-like putative metalloenzymes"/>
    <property type="match status" value="1"/>
</dbReference>
<organism evidence="2 3">
    <name type="scientific">Micromonospora avicenniae</name>
    <dbReference type="NCBI Taxonomy" id="1198245"/>
    <lineage>
        <taxon>Bacteria</taxon>
        <taxon>Bacillati</taxon>
        <taxon>Actinomycetota</taxon>
        <taxon>Actinomycetes</taxon>
        <taxon>Micromonosporales</taxon>
        <taxon>Micromonosporaceae</taxon>
        <taxon>Micromonospora</taxon>
    </lineage>
</organism>
<feature type="domain" description="Mycothiol-dependent maleylpyruvate isomerase metal-binding" evidence="1">
    <location>
        <begin position="12"/>
        <end position="160"/>
    </location>
</feature>
<evidence type="ECO:0000313" key="2">
    <source>
        <dbReference type="EMBL" id="SIS00016.1"/>
    </source>
</evidence>
<accession>A0A1N7FIG0</accession>
<dbReference type="Proteomes" id="UP000186004">
    <property type="component" value="Unassembled WGS sequence"/>
</dbReference>
<dbReference type="AlphaFoldDB" id="A0A1N7FIG0"/>
<dbReference type="InterPro" id="IPR024344">
    <property type="entry name" value="MDMPI_metal-binding"/>
</dbReference>
<dbReference type="Gene3D" id="1.20.120.450">
    <property type="entry name" value="dinb family like domain"/>
    <property type="match status" value="1"/>
</dbReference>
<gene>
    <name evidence="2" type="ORF">SAMN05444858_13712</name>
</gene>
<dbReference type="RefSeq" id="WP_076474050.1">
    <property type="nucleotide sequence ID" value="NZ_FTNF01000037.1"/>
</dbReference>
<dbReference type="InterPro" id="IPR034660">
    <property type="entry name" value="DinB/YfiT-like"/>
</dbReference>
<name>A0A1N7FIG0_9ACTN</name>
<evidence type="ECO:0000313" key="3">
    <source>
        <dbReference type="Proteomes" id="UP000186004"/>
    </source>
</evidence>